<evidence type="ECO:0000256" key="1">
    <source>
        <dbReference type="SAM" id="MobiDB-lite"/>
    </source>
</evidence>
<organism evidence="2 3">
    <name type="scientific">Caballeronia hypogeia</name>
    <dbReference type="NCBI Taxonomy" id="1777140"/>
    <lineage>
        <taxon>Bacteria</taxon>
        <taxon>Pseudomonadati</taxon>
        <taxon>Pseudomonadota</taxon>
        <taxon>Betaproteobacteria</taxon>
        <taxon>Burkholderiales</taxon>
        <taxon>Burkholderiaceae</taxon>
        <taxon>Caballeronia</taxon>
    </lineage>
</organism>
<dbReference type="AlphaFoldDB" id="A0A158CZJ4"/>
<protein>
    <submittedName>
        <fullName evidence="2">Uncharacterized protein</fullName>
    </submittedName>
</protein>
<proteinExistence type="predicted"/>
<dbReference type="EMBL" id="FCOA02000031">
    <property type="protein sequence ID" value="SAK87782.1"/>
    <property type="molecule type" value="Genomic_DNA"/>
</dbReference>
<evidence type="ECO:0000313" key="2">
    <source>
        <dbReference type="EMBL" id="SAK87782.1"/>
    </source>
</evidence>
<dbReference type="STRING" id="1777140.AWB79_06234"/>
<dbReference type="Proteomes" id="UP000054851">
    <property type="component" value="Unassembled WGS sequence"/>
</dbReference>
<keyword evidence="3" id="KW-1185">Reference proteome</keyword>
<feature type="region of interest" description="Disordered" evidence="1">
    <location>
        <begin position="1"/>
        <end position="20"/>
    </location>
</feature>
<name>A0A158CZJ4_9BURK</name>
<comment type="caution">
    <text evidence="2">The sequence shown here is derived from an EMBL/GenBank/DDBJ whole genome shotgun (WGS) entry which is preliminary data.</text>
</comment>
<gene>
    <name evidence="2" type="ORF">AWB79_06234</name>
</gene>
<reference evidence="2" key="1">
    <citation type="submission" date="2016-01" db="EMBL/GenBank/DDBJ databases">
        <authorList>
            <person name="Peeters C."/>
        </authorList>
    </citation>
    <scope>NUCLEOTIDE SEQUENCE</scope>
    <source>
        <strain evidence="2">LMG 29322</strain>
    </source>
</reference>
<sequence>MKAEGVCVEHSADQSPPRSRKAVLELAMRRRDLNMKKLSPWGTAHETNTPRMRTLDTVEFEFFGRASDGSSD</sequence>
<accession>A0A158CZJ4</accession>
<evidence type="ECO:0000313" key="3">
    <source>
        <dbReference type="Proteomes" id="UP000054851"/>
    </source>
</evidence>